<name>A0ABU7IX00_9FLAO</name>
<dbReference type="Proteomes" id="UP001356308">
    <property type="component" value="Unassembled WGS sequence"/>
</dbReference>
<reference evidence="3 4" key="1">
    <citation type="submission" date="2024-01" db="EMBL/GenBank/DDBJ databases">
        <title>Maribacter spp. originated from different algae showed divergent polysaccharides utilization ability.</title>
        <authorList>
            <person name="Wang H."/>
            <person name="Wu Y."/>
        </authorList>
    </citation>
    <scope>NUCLEOTIDE SEQUENCE [LARGE SCALE GENOMIC DNA]</scope>
    <source>
        <strain evidence="3 4">PR1</strain>
    </source>
</reference>
<keyword evidence="1" id="KW-1134">Transmembrane beta strand</keyword>
<dbReference type="EMBL" id="JAZDDG010000007">
    <property type="protein sequence ID" value="MEE1977509.1"/>
    <property type="molecule type" value="Genomic_DNA"/>
</dbReference>
<keyword evidence="1" id="KW-0813">Transport</keyword>
<evidence type="ECO:0000313" key="4">
    <source>
        <dbReference type="Proteomes" id="UP001356308"/>
    </source>
</evidence>
<dbReference type="InterPro" id="IPR008969">
    <property type="entry name" value="CarboxyPept-like_regulatory"/>
</dbReference>
<proteinExistence type="inferred from homology"/>
<protein>
    <submittedName>
        <fullName evidence="3">TonB-dependent receptor plug domain-containing protein</fullName>
    </submittedName>
</protein>
<dbReference type="Gene3D" id="2.170.130.10">
    <property type="entry name" value="TonB-dependent receptor, plug domain"/>
    <property type="match status" value="1"/>
</dbReference>
<evidence type="ECO:0000313" key="3">
    <source>
        <dbReference type="EMBL" id="MEE1977509.1"/>
    </source>
</evidence>
<keyword evidence="1" id="KW-0812">Transmembrane</keyword>
<dbReference type="InterPro" id="IPR039426">
    <property type="entry name" value="TonB-dep_rcpt-like"/>
</dbReference>
<dbReference type="SUPFAM" id="SSF49464">
    <property type="entry name" value="Carboxypeptidase regulatory domain-like"/>
    <property type="match status" value="1"/>
</dbReference>
<dbReference type="Gene3D" id="2.60.40.1120">
    <property type="entry name" value="Carboxypeptidase-like, regulatory domain"/>
    <property type="match status" value="1"/>
</dbReference>
<comment type="similarity">
    <text evidence="1">Belongs to the TonB-dependent receptor family.</text>
</comment>
<organism evidence="3 4">
    <name type="scientific">Maribacter cobaltidurans</name>
    <dbReference type="NCBI Taxonomy" id="1178778"/>
    <lineage>
        <taxon>Bacteria</taxon>
        <taxon>Pseudomonadati</taxon>
        <taxon>Bacteroidota</taxon>
        <taxon>Flavobacteriia</taxon>
        <taxon>Flavobacteriales</taxon>
        <taxon>Flavobacteriaceae</taxon>
        <taxon>Maribacter</taxon>
    </lineage>
</organism>
<keyword evidence="3" id="KW-0675">Receptor</keyword>
<evidence type="ECO:0000256" key="1">
    <source>
        <dbReference type="PROSITE-ProRule" id="PRU01360"/>
    </source>
</evidence>
<sequence>MKQFSALFKNGLNSYLFICLLVCCSVKSQKSKSERIKIEGVVTDAAGNPIKNAVLYVDSVKTFERSNKNGFYKFRIDGSTKFLSMFSELHGIQNTIYNGQHKIDFQFDESYNKLSERELENMGYTIRIPKKGTVDPSKFKDYSDIFQLIREMFTGVVVNGNNIVVRGKSTFGSNTQPLFIVDDTYVNDISNINPIEVRSIELLKGSDATLYGSRGGNGVFLIYLKK</sequence>
<dbReference type="RefSeq" id="WP_272652192.1">
    <property type="nucleotide sequence ID" value="NZ_JAZDDG010000007.1"/>
</dbReference>
<gene>
    <name evidence="3" type="ORF">V1I91_15615</name>
</gene>
<evidence type="ECO:0000259" key="2">
    <source>
        <dbReference type="Pfam" id="PF07715"/>
    </source>
</evidence>
<dbReference type="SUPFAM" id="SSF56935">
    <property type="entry name" value="Porins"/>
    <property type="match status" value="1"/>
</dbReference>
<comment type="subcellular location">
    <subcellularLocation>
        <location evidence="1">Cell outer membrane</location>
        <topology evidence="1">Multi-pass membrane protein</topology>
    </subcellularLocation>
</comment>
<dbReference type="InterPro" id="IPR012910">
    <property type="entry name" value="Plug_dom"/>
</dbReference>
<dbReference type="Pfam" id="PF07715">
    <property type="entry name" value="Plug"/>
    <property type="match status" value="1"/>
</dbReference>
<comment type="caution">
    <text evidence="3">The sequence shown here is derived from an EMBL/GenBank/DDBJ whole genome shotgun (WGS) entry which is preliminary data.</text>
</comment>
<accession>A0ABU7IX00</accession>
<feature type="domain" description="TonB-dependent receptor plug" evidence="2">
    <location>
        <begin position="155"/>
        <end position="219"/>
    </location>
</feature>
<keyword evidence="4" id="KW-1185">Reference proteome</keyword>
<keyword evidence="1" id="KW-0998">Cell outer membrane</keyword>
<dbReference type="InterPro" id="IPR037066">
    <property type="entry name" value="Plug_dom_sf"/>
</dbReference>
<keyword evidence="1" id="KW-0472">Membrane</keyword>
<dbReference type="PROSITE" id="PS52016">
    <property type="entry name" value="TONB_DEPENDENT_REC_3"/>
    <property type="match status" value="1"/>
</dbReference>